<dbReference type="Ensembl" id="ENSSPAT00000013586.1">
    <property type="protein sequence ID" value="ENSSPAP00000013362.1"/>
    <property type="gene ID" value="ENSSPAG00000010126.1"/>
</dbReference>
<name>A0A3B5AIK5_9TELE</name>
<protein>
    <submittedName>
        <fullName evidence="2">Uncharacterized protein</fullName>
    </submittedName>
</protein>
<dbReference type="AlphaFoldDB" id="A0A3B5AIK5"/>
<reference evidence="2" key="1">
    <citation type="submission" date="2023-09" db="UniProtKB">
        <authorList>
            <consortium name="Ensembl"/>
        </authorList>
    </citation>
    <scope>IDENTIFICATION</scope>
</reference>
<evidence type="ECO:0000313" key="2">
    <source>
        <dbReference type="Ensembl" id="ENSSPAP00000013362.1"/>
    </source>
</evidence>
<feature type="region of interest" description="Disordered" evidence="1">
    <location>
        <begin position="39"/>
        <end position="115"/>
    </location>
</feature>
<feature type="compositionally biased region" description="Low complexity" evidence="1">
    <location>
        <begin position="76"/>
        <end position="87"/>
    </location>
</feature>
<proteinExistence type="predicted"/>
<accession>A0A3B5AIK5</accession>
<dbReference type="STRING" id="144197.ENSSPAP00000013362"/>
<organism evidence="2">
    <name type="scientific">Stegastes partitus</name>
    <name type="common">bicolor damselfish</name>
    <dbReference type="NCBI Taxonomy" id="144197"/>
    <lineage>
        <taxon>Eukaryota</taxon>
        <taxon>Metazoa</taxon>
        <taxon>Chordata</taxon>
        <taxon>Craniata</taxon>
        <taxon>Vertebrata</taxon>
        <taxon>Euteleostomi</taxon>
        <taxon>Actinopterygii</taxon>
        <taxon>Neopterygii</taxon>
        <taxon>Teleostei</taxon>
        <taxon>Neoteleostei</taxon>
        <taxon>Acanthomorphata</taxon>
        <taxon>Ovalentaria</taxon>
        <taxon>Pomacentridae</taxon>
        <taxon>Stegastes</taxon>
    </lineage>
</organism>
<dbReference type="GeneTree" id="ENSGT00940000177512"/>
<dbReference type="Pfam" id="PF15720">
    <property type="entry name" value="DUF4675"/>
    <property type="match status" value="1"/>
</dbReference>
<evidence type="ECO:0000256" key="1">
    <source>
        <dbReference type="SAM" id="MobiDB-lite"/>
    </source>
</evidence>
<sequence length="143" mass="15910">LCSFSPFCRLVDEPSCALRHLSLVDGESLVPPFFQFDRQAPGRISTSPTLRRMRSTRRPLGDSRDPSRMGSTQEEPSSGSPLSPRSLTMRLRPNPLPAEPWEVLSSGPPMEKDNGEIYSSARRIQAGTFSIESRHSPPNIRGF</sequence>